<sequence>MLEQFKMLPRAEQERLARQYGIDPAMLQQNGSSSTGLVDKNSTPQQLNQPRREAELLAEMEMDGKKKSTEPKRFGLSLFDANISTFAPVSVMPVPDNYILSVDDELQIQLYGKQSSELMLSINRDGRIVIPDVGPVTVGGLSFNQARELITERVRQSIIGVEAAVSMGPLRTINIFVVGEAKYPGAYAVSALTTVTQALFVAGGVSDIGSLREITVKRAGKTASEFDLYDLLLRGDSRSDIHLQNGDVVFVAPVKAMAEVKGEVKRPALYELKPTDTLSSLLGMAGGAAAGASSRTAVLERFSNNARSLQNLDLTNSTVQQQAVQNGDVLRIAAASTQIQNQIIVAGAATRPGFYAWHDGIRITDLIRHHWSDLLPTAELNYALIVREATPGTISELLHFSPAKALAAPGSAHDLQLAPRDKVLLFHYADQMYSRNKLNQYLRDTILAKIDDNQDQRWLMQDLSNAALEKVQAADLPPQLIVADAPANGAATTEGAVLSKTQQDDLLLAELKNLFNDIFSDNDKLQLSQHLSRTELLYPVLKQLKMQARVDNNLALISVTGAVRVPGEYPLTRNAKVADLINAAGGLNDATYISRAELSRTVRQNTQQNGISVQHININLQQALLGGNDNIALHNRDRLNVFSTPGWQDKREVLIEGEVRFPGTYIIQQGETLSQVIARAGGVTNSAFVFGSVFTREQVKEKEIMQYAKLVEQLKSDVATRALSAERANITPADAMKMIEELEKLQPMGRLVINLEQVMAANPAYDMTVENGDRLFVPRLNRAVTVLGEVQHAGTHRFDARLSLDEYLNLAGGLRKRADGDRTYVIRADGSVMVPNTGWFAVSSDQLKPGDTVIVPLDTEYKDSLSLWSQVTQIFYQSAITIAALNSF</sequence>
<dbReference type="PANTHER" id="PTHR33619:SF3">
    <property type="entry name" value="POLYSACCHARIDE EXPORT PROTEIN GFCE-RELATED"/>
    <property type="match status" value="1"/>
</dbReference>
<evidence type="ECO:0000256" key="1">
    <source>
        <dbReference type="ARBA" id="ARBA00004571"/>
    </source>
</evidence>
<keyword evidence="5" id="KW-0762">Sugar transport</keyword>
<evidence type="ECO:0000256" key="14">
    <source>
        <dbReference type="ARBA" id="ARBA00023288"/>
    </source>
</evidence>
<dbReference type="Pfam" id="PF10531">
    <property type="entry name" value="SLBB"/>
    <property type="match status" value="4"/>
</dbReference>
<dbReference type="GO" id="GO:0046930">
    <property type="term" value="C:pore complex"/>
    <property type="evidence" value="ECO:0007669"/>
    <property type="project" value="UniProtKB-KW"/>
</dbReference>
<evidence type="ECO:0000256" key="8">
    <source>
        <dbReference type="ARBA" id="ARBA00023047"/>
    </source>
</evidence>
<evidence type="ECO:0000256" key="15">
    <source>
        <dbReference type="SAM" id="MobiDB-lite"/>
    </source>
</evidence>
<protein>
    <submittedName>
        <fullName evidence="19">SLBB domain-containing protein</fullName>
    </submittedName>
</protein>
<organism evidence="19 20">
    <name type="scientific">Rheinheimera lutimaris</name>
    <dbReference type="NCBI Taxonomy" id="2740584"/>
    <lineage>
        <taxon>Bacteria</taxon>
        <taxon>Pseudomonadati</taxon>
        <taxon>Pseudomonadota</taxon>
        <taxon>Gammaproteobacteria</taxon>
        <taxon>Chromatiales</taxon>
        <taxon>Chromatiaceae</taxon>
        <taxon>Rheinheimera</taxon>
    </lineage>
</organism>
<comment type="similarity">
    <text evidence="2">Belongs to the BexD/CtrA/VexA family.</text>
</comment>
<accession>A0A7Y5APQ1</accession>
<evidence type="ECO:0000256" key="10">
    <source>
        <dbReference type="ARBA" id="ARBA00023114"/>
    </source>
</evidence>
<evidence type="ECO:0000256" key="5">
    <source>
        <dbReference type="ARBA" id="ARBA00022597"/>
    </source>
</evidence>
<dbReference type="InterPro" id="IPR049712">
    <property type="entry name" value="Poly_export"/>
</dbReference>
<gene>
    <name evidence="19" type="ORF">HRH59_06595</name>
</gene>
<evidence type="ECO:0000259" key="18">
    <source>
        <dbReference type="Pfam" id="PF22461"/>
    </source>
</evidence>
<dbReference type="AlphaFoldDB" id="A0A7Y5APQ1"/>
<keyword evidence="4" id="KW-1134">Transmembrane beta strand</keyword>
<keyword evidence="11" id="KW-0472">Membrane</keyword>
<feature type="domain" description="Soluble ligand binding" evidence="17">
    <location>
        <begin position="259"/>
        <end position="302"/>
    </location>
</feature>
<evidence type="ECO:0000256" key="13">
    <source>
        <dbReference type="ARBA" id="ARBA00023237"/>
    </source>
</evidence>
<dbReference type="Pfam" id="PF22461">
    <property type="entry name" value="SLBB_2"/>
    <property type="match status" value="1"/>
</dbReference>
<dbReference type="GO" id="GO:0015288">
    <property type="term" value="F:porin activity"/>
    <property type="evidence" value="ECO:0007669"/>
    <property type="project" value="UniProtKB-KW"/>
</dbReference>
<proteinExistence type="inferred from homology"/>
<evidence type="ECO:0000256" key="12">
    <source>
        <dbReference type="ARBA" id="ARBA00023139"/>
    </source>
</evidence>
<evidence type="ECO:0000256" key="2">
    <source>
        <dbReference type="ARBA" id="ARBA00009450"/>
    </source>
</evidence>
<keyword evidence="14" id="KW-0449">Lipoprotein</keyword>
<reference evidence="19 20" key="1">
    <citation type="submission" date="2020-06" db="EMBL/GenBank/DDBJ databases">
        <title>Rheinheimera sp. nov., a marine bacterium isolated from coastal.</title>
        <authorList>
            <person name="Yu Q."/>
            <person name="Qi Y."/>
            <person name="Pu J."/>
        </authorList>
    </citation>
    <scope>NUCLEOTIDE SEQUENCE [LARGE SCALE GENOMIC DNA]</scope>
    <source>
        <strain evidence="19 20">YQF-2</strain>
    </source>
</reference>
<dbReference type="GO" id="GO:0009279">
    <property type="term" value="C:cell outer membrane"/>
    <property type="evidence" value="ECO:0007669"/>
    <property type="project" value="UniProtKB-SubCell"/>
</dbReference>
<keyword evidence="12" id="KW-0564">Palmitate</keyword>
<dbReference type="EMBL" id="JABSOD010000005">
    <property type="protein sequence ID" value="NRQ42236.1"/>
    <property type="molecule type" value="Genomic_DNA"/>
</dbReference>
<evidence type="ECO:0000256" key="7">
    <source>
        <dbReference type="ARBA" id="ARBA00022729"/>
    </source>
</evidence>
<comment type="caution">
    <text evidence="19">The sequence shown here is derived from an EMBL/GenBank/DDBJ whole genome shotgun (WGS) entry which is preliminary data.</text>
</comment>
<dbReference type="GO" id="GO:0015159">
    <property type="term" value="F:polysaccharide transmembrane transporter activity"/>
    <property type="evidence" value="ECO:0007669"/>
    <property type="project" value="InterPro"/>
</dbReference>
<keyword evidence="7" id="KW-0732">Signal</keyword>
<evidence type="ECO:0000259" key="16">
    <source>
        <dbReference type="Pfam" id="PF02563"/>
    </source>
</evidence>
<keyword evidence="10" id="KW-0626">Porin</keyword>
<evidence type="ECO:0000259" key="17">
    <source>
        <dbReference type="Pfam" id="PF10531"/>
    </source>
</evidence>
<feature type="compositionally biased region" description="Polar residues" evidence="15">
    <location>
        <begin position="28"/>
        <end position="49"/>
    </location>
</feature>
<keyword evidence="8" id="KW-0625">Polysaccharide transport</keyword>
<dbReference type="GO" id="GO:0006811">
    <property type="term" value="P:monoatomic ion transport"/>
    <property type="evidence" value="ECO:0007669"/>
    <property type="project" value="UniProtKB-KW"/>
</dbReference>
<dbReference type="PANTHER" id="PTHR33619">
    <property type="entry name" value="POLYSACCHARIDE EXPORT PROTEIN GFCE-RELATED"/>
    <property type="match status" value="1"/>
</dbReference>
<keyword evidence="9" id="KW-0406">Ion transport</keyword>
<comment type="subcellular location">
    <subcellularLocation>
        <location evidence="1">Cell outer membrane</location>
        <topology evidence="1">Multi-pass membrane protein</topology>
    </subcellularLocation>
</comment>
<evidence type="ECO:0000256" key="3">
    <source>
        <dbReference type="ARBA" id="ARBA00022448"/>
    </source>
</evidence>
<dbReference type="Gene3D" id="3.10.560.10">
    <property type="entry name" value="Outer membrane lipoprotein wza domain like"/>
    <property type="match status" value="5"/>
</dbReference>
<dbReference type="InterPro" id="IPR019554">
    <property type="entry name" value="Soluble_ligand-bd"/>
</dbReference>
<feature type="domain" description="Soluble ligand binding" evidence="17">
    <location>
        <begin position="784"/>
        <end position="834"/>
    </location>
</feature>
<keyword evidence="6" id="KW-0812">Transmembrane</keyword>
<keyword evidence="13" id="KW-0998">Cell outer membrane</keyword>
<feature type="domain" description="Soluble ligand binding" evidence="17">
    <location>
        <begin position="557"/>
        <end position="603"/>
    </location>
</feature>
<dbReference type="InterPro" id="IPR003715">
    <property type="entry name" value="Poly_export_N"/>
</dbReference>
<feature type="domain" description="Soluble ligand binding" evidence="17">
    <location>
        <begin position="655"/>
        <end position="686"/>
    </location>
</feature>
<feature type="domain" description="SLBB" evidence="18">
    <location>
        <begin position="175"/>
        <end position="251"/>
    </location>
</feature>
<evidence type="ECO:0000256" key="4">
    <source>
        <dbReference type="ARBA" id="ARBA00022452"/>
    </source>
</evidence>
<feature type="region of interest" description="Disordered" evidence="15">
    <location>
        <begin position="28"/>
        <end position="50"/>
    </location>
</feature>
<evidence type="ECO:0000256" key="11">
    <source>
        <dbReference type="ARBA" id="ARBA00023136"/>
    </source>
</evidence>
<name>A0A7Y5APQ1_9GAMM</name>
<dbReference type="Pfam" id="PF02563">
    <property type="entry name" value="Poly_export"/>
    <property type="match status" value="1"/>
</dbReference>
<dbReference type="Proteomes" id="UP000523161">
    <property type="component" value="Unassembled WGS sequence"/>
</dbReference>
<dbReference type="InterPro" id="IPR054765">
    <property type="entry name" value="SLBB_dom"/>
</dbReference>
<dbReference type="Gene3D" id="3.30.1950.10">
    <property type="entry name" value="wza like domain"/>
    <property type="match status" value="1"/>
</dbReference>
<evidence type="ECO:0000313" key="20">
    <source>
        <dbReference type="Proteomes" id="UP000523161"/>
    </source>
</evidence>
<evidence type="ECO:0000256" key="6">
    <source>
        <dbReference type="ARBA" id="ARBA00022692"/>
    </source>
</evidence>
<feature type="domain" description="Polysaccharide export protein N-terminal" evidence="16">
    <location>
        <begin position="93"/>
        <end position="166"/>
    </location>
</feature>
<keyword evidence="3" id="KW-0813">Transport</keyword>
<keyword evidence="20" id="KW-1185">Reference proteome</keyword>
<evidence type="ECO:0000313" key="19">
    <source>
        <dbReference type="EMBL" id="NRQ42236.1"/>
    </source>
</evidence>
<evidence type="ECO:0000256" key="9">
    <source>
        <dbReference type="ARBA" id="ARBA00023065"/>
    </source>
</evidence>